<dbReference type="SUPFAM" id="SSF52047">
    <property type="entry name" value="RNI-like"/>
    <property type="match status" value="1"/>
</dbReference>
<proteinExistence type="predicted"/>
<evidence type="ECO:0000313" key="1">
    <source>
        <dbReference type="EMBL" id="KAF9332641.1"/>
    </source>
</evidence>
<name>A0A9P5SQ83_9FUNG</name>
<comment type="caution">
    <text evidence="1">The sequence shown here is derived from an EMBL/GenBank/DDBJ whole genome shotgun (WGS) entry which is preliminary data.</text>
</comment>
<dbReference type="Proteomes" id="UP000696485">
    <property type="component" value="Unassembled WGS sequence"/>
</dbReference>
<evidence type="ECO:0000313" key="2">
    <source>
        <dbReference type="Proteomes" id="UP000696485"/>
    </source>
</evidence>
<reference evidence="1" key="1">
    <citation type="journal article" date="2020" name="Fungal Divers.">
        <title>Resolving the Mortierellaceae phylogeny through synthesis of multi-gene phylogenetics and phylogenomics.</title>
        <authorList>
            <person name="Vandepol N."/>
            <person name="Liber J."/>
            <person name="Desiro A."/>
            <person name="Na H."/>
            <person name="Kennedy M."/>
            <person name="Barry K."/>
            <person name="Grigoriev I.V."/>
            <person name="Miller A.N."/>
            <person name="O'Donnell K."/>
            <person name="Stajich J.E."/>
            <person name="Bonito G."/>
        </authorList>
    </citation>
    <scope>NUCLEOTIDE SEQUENCE</scope>
    <source>
        <strain evidence="1">NVP1</strain>
    </source>
</reference>
<sequence>MEARQHTWSSILRWPSSPDISSCSPSATSSTSIRRLNIETSLLSTRGFRALIEKCPLLEVLHLDVSIFMLPGSIWGMLATQCPRLRILSVHHANTACYLPDPKALHQMFPNMEEVRVQPISIAAVLDKLGSCLERLELEDVPQGSDSDDRDIANTVSLSAQWTDLWNLGSLREVGRWTMAAVLSNCHQLKMIDLGRGVKIRSAHVEGILSRARCLKSIRIDSGTLIVMASDLVASEWATTSLRVLSMGIDLGQGYSEQSNHASLAEVNTTTPFASCPLQRQLLRRIGTQTMLQELILGSSRRGQEESEINHEGKYLDVALASGLDELAGLKELAVLDLGDLGHTVDMEELERICRQWPSLWRLRGVIRTWMPQPGAQERIQIRERRGLAMRCF</sequence>
<dbReference type="EMBL" id="JAAAUY010000248">
    <property type="protein sequence ID" value="KAF9332641.1"/>
    <property type="molecule type" value="Genomic_DNA"/>
</dbReference>
<organism evidence="1 2">
    <name type="scientific">Podila minutissima</name>
    <dbReference type="NCBI Taxonomy" id="64525"/>
    <lineage>
        <taxon>Eukaryota</taxon>
        <taxon>Fungi</taxon>
        <taxon>Fungi incertae sedis</taxon>
        <taxon>Mucoromycota</taxon>
        <taxon>Mortierellomycotina</taxon>
        <taxon>Mortierellomycetes</taxon>
        <taxon>Mortierellales</taxon>
        <taxon>Mortierellaceae</taxon>
        <taxon>Podila</taxon>
    </lineage>
</organism>
<protein>
    <submittedName>
        <fullName evidence="1">Uncharacterized protein</fullName>
    </submittedName>
</protein>
<dbReference type="Gene3D" id="3.80.10.10">
    <property type="entry name" value="Ribonuclease Inhibitor"/>
    <property type="match status" value="2"/>
</dbReference>
<dbReference type="InterPro" id="IPR032675">
    <property type="entry name" value="LRR_dom_sf"/>
</dbReference>
<gene>
    <name evidence="1" type="ORF">BG006_004478</name>
</gene>
<dbReference type="AlphaFoldDB" id="A0A9P5SQ83"/>
<keyword evidence="2" id="KW-1185">Reference proteome</keyword>
<accession>A0A9P5SQ83</accession>